<organism evidence="1 2">
    <name type="scientific">Ensete ventricosum</name>
    <name type="common">Abyssinian banana</name>
    <name type="synonym">Musa ensete</name>
    <dbReference type="NCBI Taxonomy" id="4639"/>
    <lineage>
        <taxon>Eukaryota</taxon>
        <taxon>Viridiplantae</taxon>
        <taxon>Streptophyta</taxon>
        <taxon>Embryophyta</taxon>
        <taxon>Tracheophyta</taxon>
        <taxon>Spermatophyta</taxon>
        <taxon>Magnoliopsida</taxon>
        <taxon>Liliopsida</taxon>
        <taxon>Zingiberales</taxon>
        <taxon>Musaceae</taxon>
        <taxon>Ensete</taxon>
    </lineage>
</organism>
<evidence type="ECO:0000313" key="1">
    <source>
        <dbReference type="EMBL" id="RRT74384.1"/>
    </source>
</evidence>
<protein>
    <submittedName>
        <fullName evidence="1">Uncharacterized protein</fullName>
    </submittedName>
</protein>
<accession>A0A427ADT0</accession>
<dbReference type="Proteomes" id="UP000287651">
    <property type="component" value="Unassembled WGS sequence"/>
</dbReference>
<sequence>MGLITHNRIYVCIGASPCPVIVHLVIISSISISGHQLGGRRRACVGGRPYGPALPLPISGLPASVVPIGVASTSAASACRWLAHGRCAYMRPSMGVASARRQHAHGCCALKWLPSPAGSLPASTAFMAKSARCLSVSIFRHNKNT</sequence>
<name>A0A427ADT0_ENSVE</name>
<comment type="caution">
    <text evidence="1">The sequence shown here is derived from an EMBL/GenBank/DDBJ whole genome shotgun (WGS) entry which is preliminary data.</text>
</comment>
<dbReference type="EMBL" id="AMZH03002788">
    <property type="protein sequence ID" value="RRT74384.1"/>
    <property type="molecule type" value="Genomic_DNA"/>
</dbReference>
<reference evidence="1 2" key="1">
    <citation type="journal article" date="2014" name="Agronomy (Basel)">
        <title>A Draft Genome Sequence for Ensete ventricosum, the Drought-Tolerant Tree Against Hunger.</title>
        <authorList>
            <person name="Harrison J."/>
            <person name="Moore K.A."/>
            <person name="Paszkiewicz K."/>
            <person name="Jones T."/>
            <person name="Grant M."/>
            <person name="Ambacheew D."/>
            <person name="Muzemil S."/>
            <person name="Studholme D.J."/>
        </authorList>
    </citation>
    <scope>NUCLEOTIDE SEQUENCE [LARGE SCALE GENOMIC DNA]</scope>
</reference>
<gene>
    <name evidence="1" type="ORF">B296_00028124</name>
</gene>
<evidence type="ECO:0000313" key="2">
    <source>
        <dbReference type="Proteomes" id="UP000287651"/>
    </source>
</evidence>
<dbReference type="AlphaFoldDB" id="A0A427ADT0"/>
<proteinExistence type="predicted"/>